<gene>
    <name evidence="1" type="ORF">DPMN_137646</name>
</gene>
<dbReference type="Proteomes" id="UP000828390">
    <property type="component" value="Unassembled WGS sequence"/>
</dbReference>
<organism evidence="1 2">
    <name type="scientific">Dreissena polymorpha</name>
    <name type="common">Zebra mussel</name>
    <name type="synonym">Mytilus polymorpha</name>
    <dbReference type="NCBI Taxonomy" id="45954"/>
    <lineage>
        <taxon>Eukaryota</taxon>
        <taxon>Metazoa</taxon>
        <taxon>Spiralia</taxon>
        <taxon>Lophotrochozoa</taxon>
        <taxon>Mollusca</taxon>
        <taxon>Bivalvia</taxon>
        <taxon>Autobranchia</taxon>
        <taxon>Heteroconchia</taxon>
        <taxon>Euheterodonta</taxon>
        <taxon>Imparidentia</taxon>
        <taxon>Neoheterodontei</taxon>
        <taxon>Myida</taxon>
        <taxon>Dreissenoidea</taxon>
        <taxon>Dreissenidae</taxon>
        <taxon>Dreissena</taxon>
    </lineage>
</organism>
<name>A0A9D4JGK9_DREPO</name>
<accession>A0A9D4JGK9</accession>
<dbReference type="EMBL" id="JAIWYP010000006">
    <property type="protein sequence ID" value="KAH3809284.1"/>
    <property type="molecule type" value="Genomic_DNA"/>
</dbReference>
<keyword evidence="2" id="KW-1185">Reference proteome</keyword>
<protein>
    <submittedName>
        <fullName evidence="1">Uncharacterized protein</fullName>
    </submittedName>
</protein>
<comment type="caution">
    <text evidence="1">The sequence shown here is derived from an EMBL/GenBank/DDBJ whole genome shotgun (WGS) entry which is preliminary data.</text>
</comment>
<reference evidence="1" key="2">
    <citation type="submission" date="2020-11" db="EMBL/GenBank/DDBJ databases">
        <authorList>
            <person name="McCartney M.A."/>
            <person name="Auch B."/>
            <person name="Kono T."/>
            <person name="Mallez S."/>
            <person name="Becker A."/>
            <person name="Gohl D.M."/>
            <person name="Silverstein K.A.T."/>
            <person name="Koren S."/>
            <person name="Bechman K.B."/>
            <person name="Herman A."/>
            <person name="Abrahante J.E."/>
            <person name="Garbe J."/>
        </authorList>
    </citation>
    <scope>NUCLEOTIDE SEQUENCE</scope>
    <source>
        <strain evidence="1">Duluth1</strain>
        <tissue evidence="1">Whole animal</tissue>
    </source>
</reference>
<reference evidence="1" key="1">
    <citation type="journal article" date="2019" name="bioRxiv">
        <title>The Genome of the Zebra Mussel, Dreissena polymorpha: A Resource for Invasive Species Research.</title>
        <authorList>
            <person name="McCartney M.A."/>
            <person name="Auch B."/>
            <person name="Kono T."/>
            <person name="Mallez S."/>
            <person name="Zhang Y."/>
            <person name="Obille A."/>
            <person name="Becker A."/>
            <person name="Abrahante J.E."/>
            <person name="Garbe J."/>
            <person name="Badalamenti J.P."/>
            <person name="Herman A."/>
            <person name="Mangelson H."/>
            <person name="Liachko I."/>
            <person name="Sullivan S."/>
            <person name="Sone E.D."/>
            <person name="Koren S."/>
            <person name="Silverstein K.A.T."/>
            <person name="Beckman K.B."/>
            <person name="Gohl D.M."/>
        </authorList>
    </citation>
    <scope>NUCLEOTIDE SEQUENCE</scope>
    <source>
        <strain evidence="1">Duluth1</strain>
        <tissue evidence="1">Whole animal</tissue>
    </source>
</reference>
<evidence type="ECO:0000313" key="2">
    <source>
        <dbReference type="Proteomes" id="UP000828390"/>
    </source>
</evidence>
<dbReference type="AlphaFoldDB" id="A0A9D4JGK9"/>
<proteinExistence type="predicted"/>
<sequence>MNTLFVKLHMLDPQSVVPTFHLLNHIRALPECNLELAIRDYLGGPLDAAALSAHARTTVTKEAMPSVSRMSLDKKFFTALTSRSL</sequence>
<evidence type="ECO:0000313" key="1">
    <source>
        <dbReference type="EMBL" id="KAH3809284.1"/>
    </source>
</evidence>